<dbReference type="EMBL" id="DS113178">
    <property type="protein sequence ID" value="EAY23471.1"/>
    <property type="molecule type" value="Genomic_DNA"/>
</dbReference>
<protein>
    <recommendedName>
        <fullName evidence="1">Glycosyltransferase 61 catalytic domain-containing protein</fullName>
    </recommendedName>
</protein>
<organism evidence="2 3">
    <name type="scientific">Trichomonas vaginalis (strain ATCC PRA-98 / G3)</name>
    <dbReference type="NCBI Taxonomy" id="412133"/>
    <lineage>
        <taxon>Eukaryota</taxon>
        <taxon>Metamonada</taxon>
        <taxon>Parabasalia</taxon>
        <taxon>Trichomonadida</taxon>
        <taxon>Trichomonadidae</taxon>
        <taxon>Trichomonas</taxon>
    </lineage>
</organism>
<dbReference type="InterPro" id="IPR049625">
    <property type="entry name" value="Glyco_transf_61_cat"/>
</dbReference>
<evidence type="ECO:0000259" key="1">
    <source>
        <dbReference type="Pfam" id="PF04577"/>
    </source>
</evidence>
<dbReference type="KEGG" id="tva:5469035"/>
<dbReference type="RefSeq" id="XP_001584457.1">
    <property type="nucleotide sequence ID" value="XM_001584407.1"/>
</dbReference>
<dbReference type="Pfam" id="PF04577">
    <property type="entry name" value="Glyco_transf_61"/>
    <property type="match status" value="1"/>
</dbReference>
<name>A2D838_TRIV3</name>
<dbReference type="VEuPathDB" id="TrichDB:TVAGG3_1046220"/>
<dbReference type="Proteomes" id="UP000001542">
    <property type="component" value="Unassembled WGS sequence"/>
</dbReference>
<dbReference type="AlphaFoldDB" id="A2D838"/>
<reference evidence="2" key="2">
    <citation type="journal article" date="2007" name="Science">
        <title>Draft genome sequence of the sexually transmitted pathogen Trichomonas vaginalis.</title>
        <authorList>
            <person name="Carlton J.M."/>
            <person name="Hirt R.P."/>
            <person name="Silva J.C."/>
            <person name="Delcher A.L."/>
            <person name="Schatz M."/>
            <person name="Zhao Q."/>
            <person name="Wortman J.R."/>
            <person name="Bidwell S.L."/>
            <person name="Alsmark U.C.M."/>
            <person name="Besteiro S."/>
            <person name="Sicheritz-Ponten T."/>
            <person name="Noel C.J."/>
            <person name="Dacks J.B."/>
            <person name="Foster P.G."/>
            <person name="Simillion C."/>
            <person name="Van de Peer Y."/>
            <person name="Miranda-Saavedra D."/>
            <person name="Barton G.J."/>
            <person name="Westrop G.D."/>
            <person name="Mueller S."/>
            <person name="Dessi D."/>
            <person name="Fiori P.L."/>
            <person name="Ren Q."/>
            <person name="Paulsen I."/>
            <person name="Zhang H."/>
            <person name="Bastida-Corcuera F.D."/>
            <person name="Simoes-Barbosa A."/>
            <person name="Brown M.T."/>
            <person name="Hayes R.D."/>
            <person name="Mukherjee M."/>
            <person name="Okumura C.Y."/>
            <person name="Schneider R."/>
            <person name="Smith A.J."/>
            <person name="Vanacova S."/>
            <person name="Villalvazo M."/>
            <person name="Haas B.J."/>
            <person name="Pertea M."/>
            <person name="Feldblyum T.V."/>
            <person name="Utterback T.R."/>
            <person name="Shu C.L."/>
            <person name="Osoegawa K."/>
            <person name="de Jong P.J."/>
            <person name="Hrdy I."/>
            <person name="Horvathova L."/>
            <person name="Zubacova Z."/>
            <person name="Dolezal P."/>
            <person name="Malik S.B."/>
            <person name="Logsdon J.M. Jr."/>
            <person name="Henze K."/>
            <person name="Gupta A."/>
            <person name="Wang C.C."/>
            <person name="Dunne R.L."/>
            <person name="Upcroft J.A."/>
            <person name="Upcroft P."/>
            <person name="White O."/>
            <person name="Salzberg S.L."/>
            <person name="Tang P."/>
            <person name="Chiu C.-H."/>
            <person name="Lee Y.-S."/>
            <person name="Embley T.M."/>
            <person name="Coombs G.H."/>
            <person name="Mottram J.C."/>
            <person name="Tachezy J."/>
            <person name="Fraser-Liggett C.M."/>
            <person name="Johnson P.J."/>
        </authorList>
    </citation>
    <scope>NUCLEOTIDE SEQUENCE [LARGE SCALE GENOMIC DNA]</scope>
    <source>
        <strain evidence="2">G3</strain>
    </source>
</reference>
<keyword evidence="3" id="KW-1185">Reference proteome</keyword>
<reference evidence="2" key="1">
    <citation type="submission" date="2006-10" db="EMBL/GenBank/DDBJ databases">
        <authorList>
            <person name="Amadeo P."/>
            <person name="Zhao Q."/>
            <person name="Wortman J."/>
            <person name="Fraser-Liggett C."/>
            <person name="Carlton J."/>
        </authorList>
    </citation>
    <scope>NUCLEOTIDE SEQUENCE</scope>
    <source>
        <strain evidence="2">G3</strain>
    </source>
</reference>
<sequence>MPEELIESKTVYDMPIDIGDTQLRMNGKWSDVDDHPAKPVILPERFHRFKGTMAVLKNIYVNRNSGILLPGKFIVPTNDTWYHNTKGPRSGRVIATYDNCVCFGHDSTKLYGHWMVDYLSMLMLLPKDVVETYKLINVPEMAGAHETLDFLNVPKENRIPYPSFSHLYFLRRCYYMYDPLTMTNHYGLPLQRIRDFLHEKFQLDGIQKTKYCCYQRNARRRIINFDQMVNTLKEKFPEYKWECIEDHQSLTQCARYWAAIKLIISGNGSHYFRCFCMNKGAVAVEVHGVFHDLSCLGAIIMSGVHCITLKNPALVHNVWWGGGSYNMEIDKIVKTVEYLKPYLTGGKFPSGPLVF</sequence>
<accession>A2D838</accession>
<feature type="domain" description="Glycosyltransferase 61 catalytic" evidence="1">
    <location>
        <begin position="111"/>
        <end position="283"/>
    </location>
</feature>
<gene>
    <name evidence="2" type="ORF">TVAG_071350</name>
</gene>
<proteinExistence type="predicted"/>
<dbReference type="GO" id="GO:0016757">
    <property type="term" value="F:glycosyltransferase activity"/>
    <property type="evidence" value="ECO:0000318"/>
    <property type="project" value="GO_Central"/>
</dbReference>
<evidence type="ECO:0000313" key="2">
    <source>
        <dbReference type="EMBL" id="EAY23471.1"/>
    </source>
</evidence>
<dbReference type="VEuPathDB" id="TrichDB:TVAG_071350"/>
<evidence type="ECO:0000313" key="3">
    <source>
        <dbReference type="Proteomes" id="UP000001542"/>
    </source>
</evidence>
<dbReference type="InParanoid" id="A2D838"/>